<dbReference type="GeneID" id="105271852"/>
<evidence type="ECO:0000259" key="2">
    <source>
        <dbReference type="Pfam" id="PF14786"/>
    </source>
</evidence>
<evidence type="ECO:0000313" key="3">
    <source>
        <dbReference type="Proteomes" id="UP000694866"/>
    </source>
</evidence>
<dbReference type="Proteomes" id="UP000694866">
    <property type="component" value="Unplaced"/>
</dbReference>
<feature type="compositionally biased region" description="Low complexity" evidence="1">
    <location>
        <begin position="255"/>
        <end position="275"/>
    </location>
</feature>
<gene>
    <name evidence="4" type="primary">tub</name>
</gene>
<name>A0A9R1TMK2_9HYME</name>
<sequence length="339" mass="37298">MVNANTEIRKLTIGELNSLARSLSPEAWKILMASIKVPGSKDIPRFSSEDVRLIEEAGKNQHRPAAEVFLAEWCTMGKTRPTVGSMIQLLVEVNLLRAADYLAVDILKENPPERPREGPAAAVDLSKLLEECDSPLDESESEFCNRSTAEADFNGRNYLHHISSTPDDVGVIEMNFVEGQIKNVENSPEKHLQENSDLIKFSKGVDAGMKSDLIKFSSDIIEDTELRGSGELIEASNLLPSFSLLGIKSTQNKDSSSSSFYTETSSSNDSSGDIISRTESQTDSLQSSDFNLPAMSQILPDDLKPESVGIKVENQEIDPSVISENVEDLPVTVLEFFNR</sequence>
<dbReference type="OrthoDB" id="4062651at2759"/>
<dbReference type="InterPro" id="IPR029397">
    <property type="entry name" value="Tube_Death"/>
</dbReference>
<feature type="domain" description="Tube Death" evidence="2">
    <location>
        <begin position="5"/>
        <end position="125"/>
    </location>
</feature>
<dbReference type="AlphaFoldDB" id="A0A9R1TMK2"/>
<reference evidence="4" key="1">
    <citation type="submission" date="2025-08" db="UniProtKB">
        <authorList>
            <consortium name="RefSeq"/>
        </authorList>
    </citation>
    <scope>IDENTIFICATION</scope>
    <source>
        <strain evidence="4">USDA-PBARC FA_bdor</strain>
        <tissue evidence="4">Whole organism</tissue>
    </source>
</reference>
<proteinExistence type="predicted"/>
<dbReference type="RefSeq" id="XP_011311949.1">
    <property type="nucleotide sequence ID" value="XM_011313647.1"/>
</dbReference>
<protein>
    <submittedName>
        <fullName evidence="4">Protein Tube</fullName>
    </submittedName>
</protein>
<dbReference type="Gene3D" id="1.10.533.10">
    <property type="entry name" value="Death Domain, Fas"/>
    <property type="match status" value="1"/>
</dbReference>
<feature type="compositionally biased region" description="Polar residues" evidence="1">
    <location>
        <begin position="277"/>
        <end position="287"/>
    </location>
</feature>
<keyword evidence="3" id="KW-1185">Reference proteome</keyword>
<evidence type="ECO:0000256" key="1">
    <source>
        <dbReference type="SAM" id="MobiDB-lite"/>
    </source>
</evidence>
<organism evidence="3 4">
    <name type="scientific">Fopius arisanus</name>
    <dbReference type="NCBI Taxonomy" id="64838"/>
    <lineage>
        <taxon>Eukaryota</taxon>
        <taxon>Metazoa</taxon>
        <taxon>Ecdysozoa</taxon>
        <taxon>Arthropoda</taxon>
        <taxon>Hexapoda</taxon>
        <taxon>Insecta</taxon>
        <taxon>Pterygota</taxon>
        <taxon>Neoptera</taxon>
        <taxon>Endopterygota</taxon>
        <taxon>Hymenoptera</taxon>
        <taxon>Apocrita</taxon>
        <taxon>Ichneumonoidea</taxon>
        <taxon>Braconidae</taxon>
        <taxon>Opiinae</taxon>
        <taxon>Fopius</taxon>
    </lineage>
</organism>
<dbReference type="Pfam" id="PF14786">
    <property type="entry name" value="Death_2"/>
    <property type="match status" value="1"/>
</dbReference>
<dbReference type="SUPFAM" id="SSF47986">
    <property type="entry name" value="DEATH domain"/>
    <property type="match status" value="1"/>
</dbReference>
<dbReference type="CTD" id="7275"/>
<dbReference type="KEGG" id="fas:105271852"/>
<evidence type="ECO:0000313" key="4">
    <source>
        <dbReference type="RefSeq" id="XP_011311949.1"/>
    </source>
</evidence>
<feature type="region of interest" description="Disordered" evidence="1">
    <location>
        <begin position="250"/>
        <end position="287"/>
    </location>
</feature>
<accession>A0A9R1TMK2</accession>
<dbReference type="InterPro" id="IPR011029">
    <property type="entry name" value="DEATH-like_dom_sf"/>
</dbReference>